<accession>A0ABV0BW21</accession>
<dbReference type="EMBL" id="JBDJNQ010000008">
    <property type="protein sequence ID" value="MEN5378896.1"/>
    <property type="molecule type" value="Genomic_DNA"/>
</dbReference>
<keyword evidence="1" id="KW-1133">Transmembrane helix</keyword>
<proteinExistence type="predicted"/>
<comment type="caution">
    <text evidence="2">The sequence shown here is derived from an EMBL/GenBank/DDBJ whole genome shotgun (WGS) entry which is preliminary data.</text>
</comment>
<evidence type="ECO:0000313" key="3">
    <source>
        <dbReference type="Proteomes" id="UP001409291"/>
    </source>
</evidence>
<evidence type="ECO:0000256" key="1">
    <source>
        <dbReference type="SAM" id="Phobius"/>
    </source>
</evidence>
<feature type="transmembrane region" description="Helical" evidence="1">
    <location>
        <begin position="42"/>
        <end position="68"/>
    </location>
</feature>
<keyword evidence="1" id="KW-0812">Transmembrane</keyword>
<protein>
    <submittedName>
        <fullName evidence="2">Uncharacterized protein</fullName>
    </submittedName>
</protein>
<reference evidence="2 3" key="1">
    <citation type="submission" date="2024-04" db="EMBL/GenBank/DDBJ databases">
        <title>WGS of bacteria from Torrens River.</title>
        <authorList>
            <person name="Wyrsch E.R."/>
            <person name="Drigo B."/>
        </authorList>
    </citation>
    <scope>NUCLEOTIDE SEQUENCE [LARGE SCALE GENOMIC DNA]</scope>
    <source>
        <strain evidence="2 3">TWI391</strain>
    </source>
</reference>
<sequence length="361" mass="42247">MSVKIFSAKGNKISLYFLILFVFPVFYNKLGYKMTWNKLDLWSMGFLLLFLIMFVYLLVGMIYISYVRHAFRKSLERTMKQRNIVAVKFLYYGCAVVPLLLLFISFTSIWIWDRPEFWDMLWMNMIWRISILAMVLLVIAYLFDQYSDLAVPISQKETVEVIREVKVKEEVIREVEVIIREEVVKEIYVEKALQTALPATVGDAPILPEKIALSEMYTYLVHVAGVGPLYRDLWMIRFFDIVAIKTQNRQRHAIFSDGSMVLCNDILKILEAAGLRHWLVKISDNYVINTILVDFPYYKKGPQLLLHAESMAGLRRKMSAEEIALMLTFGKGISDKNIKALWERRNTLVHDGWDSWIPIKK</sequence>
<feature type="transmembrane region" description="Helical" evidence="1">
    <location>
        <begin position="124"/>
        <end position="143"/>
    </location>
</feature>
<keyword evidence="1" id="KW-0472">Membrane</keyword>
<keyword evidence="3" id="KW-1185">Reference proteome</keyword>
<feature type="transmembrane region" description="Helical" evidence="1">
    <location>
        <begin position="89"/>
        <end position="112"/>
    </location>
</feature>
<name>A0ABV0BW21_9SPHI</name>
<evidence type="ECO:0000313" key="2">
    <source>
        <dbReference type="EMBL" id="MEN5378896.1"/>
    </source>
</evidence>
<dbReference type="Proteomes" id="UP001409291">
    <property type="component" value="Unassembled WGS sequence"/>
</dbReference>
<feature type="transmembrane region" description="Helical" evidence="1">
    <location>
        <begin position="12"/>
        <end position="30"/>
    </location>
</feature>
<dbReference type="RefSeq" id="WP_346581759.1">
    <property type="nucleotide sequence ID" value="NZ_JBDJNQ010000008.1"/>
</dbReference>
<organism evidence="2 3">
    <name type="scientific">Sphingobacterium kitahiroshimense</name>
    <dbReference type="NCBI Taxonomy" id="470446"/>
    <lineage>
        <taxon>Bacteria</taxon>
        <taxon>Pseudomonadati</taxon>
        <taxon>Bacteroidota</taxon>
        <taxon>Sphingobacteriia</taxon>
        <taxon>Sphingobacteriales</taxon>
        <taxon>Sphingobacteriaceae</taxon>
        <taxon>Sphingobacterium</taxon>
    </lineage>
</organism>
<gene>
    <name evidence="2" type="ORF">ABE541_16660</name>
</gene>